<feature type="compositionally biased region" description="Basic and acidic residues" evidence="1">
    <location>
        <begin position="152"/>
        <end position="161"/>
    </location>
</feature>
<protein>
    <submittedName>
        <fullName evidence="2">Uncharacterized protein</fullName>
    </submittedName>
</protein>
<proteinExistence type="predicted"/>
<evidence type="ECO:0000256" key="1">
    <source>
        <dbReference type="SAM" id="MobiDB-lite"/>
    </source>
</evidence>
<reference evidence="2 3" key="1">
    <citation type="submission" date="2019-03" db="EMBL/GenBank/DDBJ databases">
        <title>Single cell metagenomics reveals metabolic interactions within the superorganism composed of flagellate Streblomastix strix and complex community of Bacteroidetes bacteria on its surface.</title>
        <authorList>
            <person name="Treitli S.C."/>
            <person name="Kolisko M."/>
            <person name="Husnik F."/>
            <person name="Keeling P."/>
            <person name="Hampl V."/>
        </authorList>
    </citation>
    <scope>NUCLEOTIDE SEQUENCE [LARGE SCALE GENOMIC DNA]</scope>
    <source>
        <strain evidence="2">ST1C</strain>
    </source>
</reference>
<gene>
    <name evidence="2" type="ORF">EZS28_020032</name>
</gene>
<dbReference type="AlphaFoldDB" id="A0A5J4VPN5"/>
<dbReference type="Proteomes" id="UP000324800">
    <property type="component" value="Unassembled WGS sequence"/>
</dbReference>
<dbReference type="EMBL" id="SNRW01005759">
    <property type="protein sequence ID" value="KAA6384440.1"/>
    <property type="molecule type" value="Genomic_DNA"/>
</dbReference>
<name>A0A5J4VPN5_9EUKA</name>
<comment type="caution">
    <text evidence="2">The sequence shown here is derived from an EMBL/GenBank/DDBJ whole genome shotgun (WGS) entry which is preliminary data.</text>
</comment>
<feature type="region of interest" description="Disordered" evidence="1">
    <location>
        <begin position="147"/>
        <end position="182"/>
    </location>
</feature>
<feature type="non-terminal residue" evidence="2">
    <location>
        <position position="1"/>
    </location>
</feature>
<sequence>ASTEELCRIQEGRQNRINRLEMMKFNKISKQHLNNLIKYFATDVQELLQISKDQKTNLNDEGKPIQKKEFYDRQYPEQYKEADQELTEEEMIKIATMISDDKDNWEVYLDYSEYENEIETDKKKDKENQGQEMPELEMLLLAQKLSLQNGEKISEKDQGKDKGKKKKRKKKKKKCKKKKRKI</sequence>
<evidence type="ECO:0000313" key="3">
    <source>
        <dbReference type="Proteomes" id="UP000324800"/>
    </source>
</evidence>
<feature type="compositionally biased region" description="Basic residues" evidence="1">
    <location>
        <begin position="162"/>
        <end position="182"/>
    </location>
</feature>
<evidence type="ECO:0000313" key="2">
    <source>
        <dbReference type="EMBL" id="KAA6384440.1"/>
    </source>
</evidence>
<organism evidence="2 3">
    <name type="scientific">Streblomastix strix</name>
    <dbReference type="NCBI Taxonomy" id="222440"/>
    <lineage>
        <taxon>Eukaryota</taxon>
        <taxon>Metamonada</taxon>
        <taxon>Preaxostyla</taxon>
        <taxon>Oxymonadida</taxon>
        <taxon>Streblomastigidae</taxon>
        <taxon>Streblomastix</taxon>
    </lineage>
</organism>
<accession>A0A5J4VPN5</accession>